<dbReference type="InterPro" id="IPR002937">
    <property type="entry name" value="Amino_oxidase"/>
</dbReference>
<evidence type="ECO:0000313" key="3">
    <source>
        <dbReference type="EMBL" id="SBW05799.1"/>
    </source>
</evidence>
<name>A0A212K278_9BACT</name>
<dbReference type="Gene3D" id="3.50.50.60">
    <property type="entry name" value="FAD/NAD(P)-binding domain"/>
    <property type="match status" value="3"/>
</dbReference>
<dbReference type="SUPFAM" id="SSF51905">
    <property type="entry name" value="FAD/NAD(P)-binding domain"/>
    <property type="match status" value="1"/>
</dbReference>
<dbReference type="RefSeq" id="WP_296950955.1">
    <property type="nucleotide sequence ID" value="NZ_LT599021.1"/>
</dbReference>
<evidence type="ECO:0000256" key="1">
    <source>
        <dbReference type="ARBA" id="ARBA00005995"/>
    </source>
</evidence>
<organism evidence="3">
    <name type="scientific">uncultured Dysgonomonas sp</name>
    <dbReference type="NCBI Taxonomy" id="206096"/>
    <lineage>
        <taxon>Bacteria</taxon>
        <taxon>Pseudomonadati</taxon>
        <taxon>Bacteroidota</taxon>
        <taxon>Bacteroidia</taxon>
        <taxon>Bacteroidales</taxon>
        <taxon>Dysgonomonadaceae</taxon>
        <taxon>Dysgonomonas</taxon>
        <taxon>environmental samples</taxon>
    </lineage>
</organism>
<dbReference type="Pfam" id="PF01593">
    <property type="entry name" value="Amino_oxidase"/>
    <property type="match status" value="1"/>
</dbReference>
<dbReference type="Gene3D" id="3.90.660.20">
    <property type="entry name" value="Protoporphyrinogen oxidase, mitochondrial, domain 2"/>
    <property type="match status" value="1"/>
</dbReference>
<dbReference type="PANTHER" id="PTHR43563">
    <property type="entry name" value="AMINE OXIDASE"/>
    <property type="match status" value="1"/>
</dbReference>
<comment type="similarity">
    <text evidence="1">Belongs to the flavin monoamine oxidase family.</text>
</comment>
<evidence type="ECO:0000259" key="2">
    <source>
        <dbReference type="Pfam" id="PF01593"/>
    </source>
</evidence>
<dbReference type="GO" id="GO:0016491">
    <property type="term" value="F:oxidoreductase activity"/>
    <property type="evidence" value="ECO:0007669"/>
    <property type="project" value="InterPro"/>
</dbReference>
<dbReference type="PANTHER" id="PTHR43563:SF1">
    <property type="entry name" value="AMINE OXIDASE [FLAVIN-CONTAINING] B"/>
    <property type="match status" value="1"/>
</dbReference>
<dbReference type="EMBL" id="FLUL01000001">
    <property type="protein sequence ID" value="SBW05799.1"/>
    <property type="molecule type" value="Genomic_DNA"/>
</dbReference>
<gene>
    <name evidence="3" type="ORF">KL86DYS2_12856</name>
</gene>
<protein>
    <recommendedName>
        <fullName evidence="2">Amine oxidase domain-containing protein</fullName>
    </recommendedName>
</protein>
<dbReference type="InterPro" id="IPR036188">
    <property type="entry name" value="FAD/NAD-bd_sf"/>
</dbReference>
<feature type="domain" description="Amine oxidase" evidence="2">
    <location>
        <begin position="15"/>
        <end position="248"/>
    </location>
</feature>
<sequence>MSQKIYDCIVVGGGISGVTFAHYLKKEGKAVLILEKNKNTGGQLQTGHLSVQPDFWYELGSHTCYNSYTSLLSIVKEIRRTDIIVPLGKFSYVLYASGKIKSIMSEVSKLSCLLHFPKYFFSDKAGKTTREYFRPIVGASNYDRLFTNAFKAVICQPADDYPAEIFLKKRDKREKDISRRFTFKGGLSSFINAVVESGDLEVNTLSEVIDIKKEGDVFLVSTANGQIFYARNIAMAANPKVSSSLLKDIEPELAGLLSSIPIFASESLNITIKKDKIELKEIAGIIPLSDDFLSAVSRDLIENGEYRSFTFHFEKGKKSEKEKLELICSVLNIQQSDIIETSFIEHNLPAMRLEHLHMDEKVQAMRKNDSVYLLGNYYYGLSLEDCVNRSKNEFERFKSNL</sequence>
<proteinExistence type="inferred from homology"/>
<accession>A0A212K278</accession>
<dbReference type="AlphaFoldDB" id="A0A212K278"/>
<dbReference type="InterPro" id="IPR050703">
    <property type="entry name" value="Flavin_MAO"/>
</dbReference>
<reference evidence="3" key="1">
    <citation type="submission" date="2016-04" db="EMBL/GenBank/DDBJ databases">
        <authorList>
            <person name="Evans L.H."/>
            <person name="Alamgir A."/>
            <person name="Owens N."/>
            <person name="Weber N.D."/>
            <person name="Virtaneva K."/>
            <person name="Barbian K."/>
            <person name="Babar A."/>
            <person name="Rosenke K."/>
        </authorList>
    </citation>
    <scope>NUCLEOTIDE SEQUENCE</scope>
    <source>
        <strain evidence="3">86-2</strain>
    </source>
</reference>